<sequence>MSHRSKPPSGNVVDWNNPDLQSLLSKTEGWSLDKRGVYTPTPCELHVGWGAGTGRPATLVYERDAVLVVETRFAIPKGEHVRVDRVRSGTMSSTWGIVADGREGFRDEDRVNGVYVHWVHTR</sequence>
<keyword evidence="2" id="KW-1185">Reference proteome</keyword>
<dbReference type="RefSeq" id="WP_404613395.1">
    <property type="nucleotide sequence ID" value="NZ_JADIKK010000008.1"/>
</dbReference>
<comment type="caution">
    <text evidence="1">The sequence shown here is derived from an EMBL/GenBank/DDBJ whole genome shotgun (WGS) entry which is preliminary data.</text>
</comment>
<name>A0ABW8J6M4_9GAMM</name>
<dbReference type="Proteomes" id="UP001620339">
    <property type="component" value="Unassembled WGS sequence"/>
</dbReference>
<reference evidence="1 2" key="1">
    <citation type="submission" date="2020-10" db="EMBL/GenBank/DDBJ databases">
        <title>Phylogeny of dyella-like bacteria.</title>
        <authorList>
            <person name="Fu J."/>
        </authorList>
    </citation>
    <scope>NUCLEOTIDE SEQUENCE [LARGE SCALE GENOMIC DNA]</scope>
    <source>
        <strain evidence="1 2">KACC 19113</strain>
    </source>
</reference>
<proteinExistence type="predicted"/>
<protein>
    <recommendedName>
        <fullName evidence="3">Head-to-tail stopper</fullName>
    </recommendedName>
</protein>
<evidence type="ECO:0000313" key="2">
    <source>
        <dbReference type="Proteomes" id="UP001620339"/>
    </source>
</evidence>
<gene>
    <name evidence="1" type="ORF">ISP25_09245</name>
</gene>
<dbReference type="EMBL" id="JADIKK010000008">
    <property type="protein sequence ID" value="MFK2877249.1"/>
    <property type="molecule type" value="Genomic_DNA"/>
</dbReference>
<evidence type="ECO:0000313" key="1">
    <source>
        <dbReference type="EMBL" id="MFK2877249.1"/>
    </source>
</evidence>
<accession>A0ABW8J6M4</accession>
<organism evidence="1 2">
    <name type="scientific">Rhodanobacter hydrolyticus</name>
    <dbReference type="NCBI Taxonomy" id="2250595"/>
    <lineage>
        <taxon>Bacteria</taxon>
        <taxon>Pseudomonadati</taxon>
        <taxon>Pseudomonadota</taxon>
        <taxon>Gammaproteobacteria</taxon>
        <taxon>Lysobacterales</taxon>
        <taxon>Rhodanobacteraceae</taxon>
        <taxon>Rhodanobacter</taxon>
    </lineage>
</organism>
<evidence type="ECO:0008006" key="3">
    <source>
        <dbReference type="Google" id="ProtNLM"/>
    </source>
</evidence>